<evidence type="ECO:0000256" key="3">
    <source>
        <dbReference type="SAM" id="Phobius"/>
    </source>
</evidence>
<feature type="compositionally biased region" description="Low complexity" evidence="2">
    <location>
        <begin position="231"/>
        <end position="243"/>
    </location>
</feature>
<reference evidence="5" key="1">
    <citation type="journal article" date="2022" name="Int. J. Syst. Evol. Microbiol.">
        <title>Anaeromyxobacter oryzae sp. nov., Anaeromyxobacter diazotrophicus sp. nov. and Anaeromyxobacter paludicola sp. nov., isolated from paddy soils.</title>
        <authorList>
            <person name="Itoh H."/>
            <person name="Xu Z."/>
            <person name="Mise K."/>
            <person name="Masuda Y."/>
            <person name="Ushijima N."/>
            <person name="Hayakawa C."/>
            <person name="Shiratori Y."/>
            <person name="Senoo K."/>
        </authorList>
    </citation>
    <scope>NUCLEOTIDE SEQUENCE [LARGE SCALE GENOMIC DNA]</scope>
    <source>
        <strain evidence="5">Red232</strain>
    </source>
</reference>
<feature type="region of interest" description="Disordered" evidence="2">
    <location>
        <begin position="203"/>
        <end position="243"/>
    </location>
</feature>
<keyword evidence="3" id="KW-0472">Membrane</keyword>
<evidence type="ECO:0000256" key="1">
    <source>
        <dbReference type="SAM" id="Coils"/>
    </source>
</evidence>
<dbReference type="EMBL" id="AP025591">
    <property type="protein sequence ID" value="BDG03662.1"/>
    <property type="molecule type" value="Genomic_DNA"/>
</dbReference>
<accession>A0ABM7WVY6</accession>
<proteinExistence type="predicted"/>
<gene>
    <name evidence="4" type="ORF">AMOR_26580</name>
</gene>
<evidence type="ECO:0000313" key="5">
    <source>
        <dbReference type="Proteomes" id="UP001162891"/>
    </source>
</evidence>
<sequence>MADEQRRSGGGGFLAWLLILALLAVVVWLASERNARTWYLAPDEGRLVVLKGYMLPAGRQVFKTNDPALAQAYAPIVLPPGKAPPPEQSFDDRSALDQALYDLLAGWAREDIGSGDPSRLERGLAYIDRAEHLGGVSQAQRQDLAALRGESGYFEAQKLLERATDELRDASAKLGDAARSRSSHAMDAQLLLKDVDAARDAAMNALRASNARQREPGQRAPAPTPTPPPTNGGAAAGPTGAAR</sequence>
<feature type="transmembrane region" description="Helical" evidence="3">
    <location>
        <begin position="12"/>
        <end position="30"/>
    </location>
</feature>
<keyword evidence="3" id="KW-0812">Transmembrane</keyword>
<dbReference type="Proteomes" id="UP001162891">
    <property type="component" value="Chromosome"/>
</dbReference>
<organism evidence="4 5">
    <name type="scientific">Anaeromyxobacter oryzae</name>
    <dbReference type="NCBI Taxonomy" id="2918170"/>
    <lineage>
        <taxon>Bacteria</taxon>
        <taxon>Pseudomonadati</taxon>
        <taxon>Myxococcota</taxon>
        <taxon>Myxococcia</taxon>
        <taxon>Myxococcales</taxon>
        <taxon>Cystobacterineae</taxon>
        <taxon>Anaeromyxobacteraceae</taxon>
        <taxon>Anaeromyxobacter</taxon>
    </lineage>
</organism>
<feature type="coiled-coil region" evidence="1">
    <location>
        <begin position="153"/>
        <end position="180"/>
    </location>
</feature>
<evidence type="ECO:0000313" key="4">
    <source>
        <dbReference type="EMBL" id="BDG03662.1"/>
    </source>
</evidence>
<protein>
    <submittedName>
        <fullName evidence="4">Uncharacterized protein</fullName>
    </submittedName>
</protein>
<keyword evidence="3" id="KW-1133">Transmembrane helix</keyword>
<keyword evidence="5" id="KW-1185">Reference proteome</keyword>
<keyword evidence="1" id="KW-0175">Coiled coil</keyword>
<dbReference type="RefSeq" id="WP_248361855.1">
    <property type="nucleotide sequence ID" value="NZ_AP025591.1"/>
</dbReference>
<name>A0ABM7WVY6_9BACT</name>
<evidence type="ECO:0000256" key="2">
    <source>
        <dbReference type="SAM" id="MobiDB-lite"/>
    </source>
</evidence>